<dbReference type="AlphaFoldDB" id="A0A0M8MJK1"/>
<dbReference type="OrthoDB" id="5428737at2759"/>
<organism evidence="3 4">
    <name type="scientific">Malassezia pachydermatis</name>
    <dbReference type="NCBI Taxonomy" id="77020"/>
    <lineage>
        <taxon>Eukaryota</taxon>
        <taxon>Fungi</taxon>
        <taxon>Dikarya</taxon>
        <taxon>Basidiomycota</taxon>
        <taxon>Ustilaginomycotina</taxon>
        <taxon>Malasseziomycetes</taxon>
        <taxon>Malasseziales</taxon>
        <taxon>Malasseziaceae</taxon>
        <taxon>Malassezia</taxon>
    </lineage>
</organism>
<comment type="caution">
    <text evidence="3">The sequence shown here is derived from an EMBL/GenBank/DDBJ whole genome shotgun (WGS) entry which is preliminary data.</text>
</comment>
<dbReference type="Proteomes" id="UP000037751">
    <property type="component" value="Unassembled WGS sequence"/>
</dbReference>
<evidence type="ECO:0008006" key="5">
    <source>
        <dbReference type="Google" id="ProtNLM"/>
    </source>
</evidence>
<evidence type="ECO:0000313" key="4">
    <source>
        <dbReference type="Proteomes" id="UP000037751"/>
    </source>
</evidence>
<protein>
    <recommendedName>
        <fullName evidence="5">DUF1746 domain-containing protein</fullName>
    </recommendedName>
</protein>
<feature type="transmembrane region" description="Helical" evidence="2">
    <location>
        <begin position="21"/>
        <end position="44"/>
    </location>
</feature>
<name>A0A0M8MJK1_9BASI</name>
<dbReference type="RefSeq" id="XP_017991408.1">
    <property type="nucleotide sequence ID" value="XM_018136538.1"/>
</dbReference>
<feature type="compositionally biased region" description="Polar residues" evidence="1">
    <location>
        <begin position="175"/>
        <end position="185"/>
    </location>
</feature>
<gene>
    <name evidence="3" type="ORF">Malapachy_2044</name>
</gene>
<keyword evidence="4" id="KW-1185">Reference proteome</keyword>
<keyword evidence="2" id="KW-1133">Transmembrane helix</keyword>
<dbReference type="VEuPathDB" id="FungiDB:Malapachy_2044"/>
<feature type="region of interest" description="Disordered" evidence="1">
    <location>
        <begin position="164"/>
        <end position="185"/>
    </location>
</feature>
<sequence>MRKERREALGHLQRVTVILCIYAYFLDGILLLLLARLVVFYQYFRPHLIGSHRSVAGYARANTVFQCACVTLQLLHDRTPTRKRFLLDFVGQDYVASPFLLVFVDVLIWFFHMIVIAMTVEEVHCRRHPSRLNRLDVTEADRYPLTSMPADATHHDTDREPLLDEQESNDAAGKPTTSTSESFVPSTEEPIAFIRWSMLWRTGAAPHTGITAHTPPASAPS</sequence>
<proteinExistence type="predicted"/>
<dbReference type="STRING" id="77020.A0A0M8MJK1"/>
<evidence type="ECO:0000313" key="3">
    <source>
        <dbReference type="EMBL" id="KOS13776.1"/>
    </source>
</evidence>
<reference evidence="3 4" key="1">
    <citation type="submission" date="2015-07" db="EMBL/GenBank/DDBJ databases">
        <title>Draft Genome Sequence of Malassezia furfur CBS1878 and Malassezia pachydermatis CBS1879.</title>
        <authorList>
            <person name="Triana S."/>
            <person name="Ohm R."/>
            <person name="Gonzalez A."/>
            <person name="DeCock H."/>
            <person name="Restrepo S."/>
            <person name="Celis A."/>
        </authorList>
    </citation>
    <scope>NUCLEOTIDE SEQUENCE [LARGE SCALE GENOMIC DNA]</scope>
    <source>
        <strain evidence="3 4">CBS 1879</strain>
    </source>
</reference>
<dbReference type="GeneID" id="28728413"/>
<keyword evidence="2" id="KW-0812">Transmembrane</keyword>
<evidence type="ECO:0000256" key="2">
    <source>
        <dbReference type="SAM" id="Phobius"/>
    </source>
</evidence>
<accession>A0A0M8MJK1</accession>
<feature type="transmembrane region" description="Helical" evidence="2">
    <location>
        <begin position="99"/>
        <end position="120"/>
    </location>
</feature>
<keyword evidence="2" id="KW-0472">Membrane</keyword>
<evidence type="ECO:0000256" key="1">
    <source>
        <dbReference type="SAM" id="MobiDB-lite"/>
    </source>
</evidence>
<dbReference type="EMBL" id="LGAV01000005">
    <property type="protein sequence ID" value="KOS13776.1"/>
    <property type="molecule type" value="Genomic_DNA"/>
</dbReference>